<dbReference type="STRING" id="1285928.SAMN04487894_10694"/>
<dbReference type="Proteomes" id="UP000198757">
    <property type="component" value="Unassembled WGS sequence"/>
</dbReference>
<sequence>MRICILRDARYLAEQRCLPFLVCFRQAMTAGTVSVRQGLCFIFKEYPVLCHHPFAGSTLQQTVDPVSFMTAERDVAFTDQCPGIRSPPRRIDAQFYMMYHICNDDFMVERRSCSCRIPAIRNLRSVQECLRQLLLHNNQYLSHLVAIAL</sequence>
<keyword evidence="2" id="KW-1185">Reference proteome</keyword>
<protein>
    <submittedName>
        <fullName evidence="1">Uncharacterized protein</fullName>
    </submittedName>
</protein>
<name>A0A1G6S5C5_NIADE</name>
<gene>
    <name evidence="1" type="ORF">SAMN04487894_10694</name>
</gene>
<dbReference type="EMBL" id="FMZO01000006">
    <property type="protein sequence ID" value="SDD11881.1"/>
    <property type="molecule type" value="Genomic_DNA"/>
</dbReference>
<evidence type="ECO:0000313" key="1">
    <source>
        <dbReference type="EMBL" id="SDD11881.1"/>
    </source>
</evidence>
<organism evidence="1 2">
    <name type="scientific">Niabella drilacis (strain DSM 25811 / CCM 8410 / CCUG 62505 / LMG 26954 / E90)</name>
    <dbReference type="NCBI Taxonomy" id="1285928"/>
    <lineage>
        <taxon>Bacteria</taxon>
        <taxon>Pseudomonadati</taxon>
        <taxon>Bacteroidota</taxon>
        <taxon>Chitinophagia</taxon>
        <taxon>Chitinophagales</taxon>
        <taxon>Chitinophagaceae</taxon>
        <taxon>Niabella</taxon>
    </lineage>
</organism>
<proteinExistence type="predicted"/>
<evidence type="ECO:0000313" key="2">
    <source>
        <dbReference type="Proteomes" id="UP000198757"/>
    </source>
</evidence>
<dbReference type="AlphaFoldDB" id="A0A1G6S5C5"/>
<accession>A0A1G6S5C5</accession>
<reference evidence="2" key="1">
    <citation type="submission" date="2016-10" db="EMBL/GenBank/DDBJ databases">
        <authorList>
            <person name="Varghese N."/>
            <person name="Submissions S."/>
        </authorList>
    </citation>
    <scope>NUCLEOTIDE SEQUENCE [LARGE SCALE GENOMIC DNA]</scope>
    <source>
        <strain evidence="2">DSM 25811 / CCM 8410 / LMG 26954 / E90</strain>
    </source>
</reference>